<dbReference type="InterPro" id="IPR023996">
    <property type="entry name" value="TonB-dep_OMP_SusC/RagA"/>
</dbReference>
<dbReference type="AlphaFoldDB" id="A0A420VU81"/>
<dbReference type="EMBL" id="RBWS01000015">
    <property type="protein sequence ID" value="RKO69933.1"/>
    <property type="molecule type" value="Genomic_DNA"/>
</dbReference>
<evidence type="ECO:0000256" key="6">
    <source>
        <dbReference type="ARBA" id="ARBA00023136"/>
    </source>
</evidence>
<feature type="chain" id="PRO_5019240573" evidence="10">
    <location>
        <begin position="22"/>
        <end position="1077"/>
    </location>
</feature>
<dbReference type="Pfam" id="PF13715">
    <property type="entry name" value="CarbopepD_reg_2"/>
    <property type="match status" value="1"/>
</dbReference>
<protein>
    <submittedName>
        <fullName evidence="13">SusC/RagA family TonB-linked outer membrane protein</fullName>
    </submittedName>
</protein>
<evidence type="ECO:0000256" key="8">
    <source>
        <dbReference type="PROSITE-ProRule" id="PRU01360"/>
    </source>
</evidence>
<dbReference type="Proteomes" id="UP000282423">
    <property type="component" value="Unassembled WGS sequence"/>
</dbReference>
<evidence type="ECO:0000313" key="13">
    <source>
        <dbReference type="EMBL" id="RKO69933.1"/>
    </source>
</evidence>
<accession>A0A420VU81</accession>
<feature type="domain" description="TonB-dependent receptor plug" evidence="12">
    <location>
        <begin position="116"/>
        <end position="240"/>
    </location>
</feature>
<dbReference type="InterPro" id="IPR039426">
    <property type="entry name" value="TonB-dep_rcpt-like"/>
</dbReference>
<dbReference type="Gene3D" id="2.60.40.1120">
    <property type="entry name" value="Carboxypeptidase-like, regulatory domain"/>
    <property type="match status" value="1"/>
</dbReference>
<keyword evidence="5 9" id="KW-0798">TonB box</keyword>
<dbReference type="Gene3D" id="2.40.170.20">
    <property type="entry name" value="TonB-dependent receptor, beta-barrel domain"/>
    <property type="match status" value="1"/>
</dbReference>
<keyword evidence="10" id="KW-0732">Signal</keyword>
<dbReference type="Pfam" id="PF07715">
    <property type="entry name" value="Plug"/>
    <property type="match status" value="1"/>
</dbReference>
<evidence type="ECO:0000256" key="9">
    <source>
        <dbReference type="RuleBase" id="RU003357"/>
    </source>
</evidence>
<dbReference type="InterPro" id="IPR037066">
    <property type="entry name" value="Plug_dom_sf"/>
</dbReference>
<keyword evidence="14" id="KW-1185">Reference proteome</keyword>
<dbReference type="RefSeq" id="WP_121125793.1">
    <property type="nucleotide sequence ID" value="NZ_RBWS01000015.1"/>
</dbReference>
<evidence type="ECO:0000256" key="3">
    <source>
        <dbReference type="ARBA" id="ARBA00022452"/>
    </source>
</evidence>
<feature type="signal peptide" evidence="10">
    <location>
        <begin position="1"/>
        <end position="21"/>
    </location>
</feature>
<keyword evidence="6 8" id="KW-0472">Membrane</keyword>
<dbReference type="NCBIfam" id="TIGR04057">
    <property type="entry name" value="SusC_RagA_signa"/>
    <property type="match status" value="1"/>
</dbReference>
<dbReference type="InterPro" id="IPR008969">
    <property type="entry name" value="CarboxyPept-like_regulatory"/>
</dbReference>
<dbReference type="SUPFAM" id="SSF49464">
    <property type="entry name" value="Carboxypeptidase regulatory domain-like"/>
    <property type="match status" value="1"/>
</dbReference>
<comment type="similarity">
    <text evidence="8 9">Belongs to the TonB-dependent receptor family.</text>
</comment>
<evidence type="ECO:0000256" key="10">
    <source>
        <dbReference type="SAM" id="SignalP"/>
    </source>
</evidence>
<evidence type="ECO:0000256" key="7">
    <source>
        <dbReference type="ARBA" id="ARBA00023237"/>
    </source>
</evidence>
<keyword evidence="7 8" id="KW-0998">Cell outer membrane</keyword>
<dbReference type="InterPro" id="IPR023997">
    <property type="entry name" value="TonB-dep_OMP_SusC/RagA_CS"/>
</dbReference>
<dbReference type="OrthoDB" id="9768177at2"/>
<dbReference type="InterPro" id="IPR012910">
    <property type="entry name" value="Plug_dom"/>
</dbReference>
<dbReference type="Pfam" id="PF00593">
    <property type="entry name" value="TonB_dep_Rec_b-barrel"/>
    <property type="match status" value="1"/>
</dbReference>
<organism evidence="13 14">
    <name type="scientific">Sphingobacterium puteale</name>
    <dbReference type="NCBI Taxonomy" id="2420510"/>
    <lineage>
        <taxon>Bacteria</taxon>
        <taxon>Pseudomonadati</taxon>
        <taxon>Bacteroidota</taxon>
        <taxon>Sphingobacteriia</taxon>
        <taxon>Sphingobacteriales</taxon>
        <taxon>Sphingobacteriaceae</taxon>
        <taxon>Sphingobacterium</taxon>
    </lineage>
</organism>
<evidence type="ECO:0000256" key="1">
    <source>
        <dbReference type="ARBA" id="ARBA00004571"/>
    </source>
</evidence>
<name>A0A420VU81_9SPHI</name>
<sequence length="1077" mass="117274">MKQTLLSFLVGGMILTSVAFAQEKKISGRVTSADGKAIPGVTVVVQGTNQATQTDADGNYSLNVPAGKVVVFRSVGFDDKTIIVNNNSTVFNVSLSGQDNALEEVVVTANAIKREKRTLGYSAPTINSEELTSGRNASAINSLAGKVAGVNITSTSNSPGSSSRVVLRGGSSIAGNNQALIVVDGVPIDNSSVIGGASSLASVDFGNRGNDINPDDIASVTVLKGPAAAALYGSRASNGALIITTKTGKQGGGKTDISFSSSNTFSSILKLPDFQNEYGQGASTYDSKGNLVFVDDPKENWSWGAPFTGEMKEWGQAIDGKRLSKPYSAVKNNVRDFFSTGIASDNNLSLSGGSEKSTFYLGLNSLNSNGVYPGNKDTYNKYGVRFNGTTEFSNKFYAGISANYNKINSNNIGGGQGDASVYNNLLQTPRDIPVTDLKDLNNPYFGYGYVGADGVDHSDRFGYYGAYTMNPYWVLQNYNNYNDVNRVQGNFNVGYKPFEWLDIKERVGVDHYSDRRRSESPKYTFFPADNTTDNYSDSNVRTSNGQYRLDQYNVTEVIHDFMVTANHKFNEDFDASLMIGNNIRQRYATVNSTATNASGGLVKSGWYNLANSLGPLDLIEDSWEKRRLVGVYADLNLSYKNFLFLQATARNDWSSTLPKKNNSFFYPSVSSSFVFSELMSPDAKRILSYGKVRANIAKVGSDTDPYKLLTTYRRGEIDGNFGSTTFPFGNVYGLMANSTIGNSELKPEITTSFEVGTELGFFQNRLSVDFTYYKNSSKDQILSIPIANSTGFGFSVVNAGKITNNGVELALRGTPIKTQDFTWELMGTFTKNNNKVVELMEGVDQVTLGGFSGMSIVAAKGRPYGEFYAIANQKDDQGRTIVDQETGLPIPTTEAQYLGSYNPKFQASLGTTLSYKNWSLNTLFDMKHGGVFFSRTKDIMAFTGTSAETGGERFAQIFPNSVYLDENGNSVVNTTAKYDKVDYYPYLEAGENVVDASYIKLRSLAISYKFKKDQLKNTPFGDVTVGLFGNNLFIWTPKENKYADPEVNSAGAGNAQGFDYTAQPSLRNYGVNVKVSF</sequence>
<keyword evidence="2 8" id="KW-0813">Transport</keyword>
<evidence type="ECO:0000259" key="12">
    <source>
        <dbReference type="Pfam" id="PF07715"/>
    </source>
</evidence>
<feature type="domain" description="TonB-dependent receptor-like beta-barrel" evidence="11">
    <location>
        <begin position="444"/>
        <end position="1032"/>
    </location>
</feature>
<proteinExistence type="inferred from homology"/>
<dbReference type="PROSITE" id="PS52016">
    <property type="entry name" value="TONB_DEPENDENT_REC_3"/>
    <property type="match status" value="1"/>
</dbReference>
<dbReference type="InterPro" id="IPR036942">
    <property type="entry name" value="Beta-barrel_TonB_sf"/>
</dbReference>
<evidence type="ECO:0000256" key="5">
    <source>
        <dbReference type="ARBA" id="ARBA00023077"/>
    </source>
</evidence>
<evidence type="ECO:0000313" key="14">
    <source>
        <dbReference type="Proteomes" id="UP000282423"/>
    </source>
</evidence>
<keyword evidence="4 8" id="KW-0812">Transmembrane</keyword>
<comment type="subcellular location">
    <subcellularLocation>
        <location evidence="1 8">Cell outer membrane</location>
        <topology evidence="1 8">Multi-pass membrane protein</topology>
    </subcellularLocation>
</comment>
<evidence type="ECO:0000259" key="11">
    <source>
        <dbReference type="Pfam" id="PF00593"/>
    </source>
</evidence>
<dbReference type="SUPFAM" id="SSF56935">
    <property type="entry name" value="Porins"/>
    <property type="match status" value="1"/>
</dbReference>
<dbReference type="Gene3D" id="2.170.130.10">
    <property type="entry name" value="TonB-dependent receptor, plug domain"/>
    <property type="match status" value="1"/>
</dbReference>
<reference evidence="13 14" key="1">
    <citation type="submission" date="2018-10" db="EMBL/GenBank/DDBJ databases">
        <title>Sphingobacterium sp. M05W1-28.</title>
        <authorList>
            <person name="Cai H."/>
        </authorList>
    </citation>
    <scope>NUCLEOTIDE SEQUENCE [LARGE SCALE GENOMIC DNA]</scope>
    <source>
        <strain evidence="13 14">M05W1-28</strain>
    </source>
</reference>
<evidence type="ECO:0000256" key="4">
    <source>
        <dbReference type="ARBA" id="ARBA00022692"/>
    </source>
</evidence>
<keyword evidence="3 8" id="KW-1134">Transmembrane beta strand</keyword>
<comment type="caution">
    <text evidence="13">The sequence shown here is derived from an EMBL/GenBank/DDBJ whole genome shotgun (WGS) entry which is preliminary data.</text>
</comment>
<evidence type="ECO:0000256" key="2">
    <source>
        <dbReference type="ARBA" id="ARBA00022448"/>
    </source>
</evidence>
<dbReference type="GO" id="GO:0009279">
    <property type="term" value="C:cell outer membrane"/>
    <property type="evidence" value="ECO:0007669"/>
    <property type="project" value="UniProtKB-SubCell"/>
</dbReference>
<dbReference type="NCBIfam" id="TIGR04056">
    <property type="entry name" value="OMP_RagA_SusC"/>
    <property type="match status" value="1"/>
</dbReference>
<dbReference type="InterPro" id="IPR000531">
    <property type="entry name" value="Beta-barrel_TonB"/>
</dbReference>
<gene>
    <name evidence="13" type="ORF">D7322_18830</name>
</gene>